<organism evidence="1 2">
    <name type="scientific">Opitutus terrae (strain DSM 11246 / JCM 15787 / PB90-1)</name>
    <dbReference type="NCBI Taxonomy" id="452637"/>
    <lineage>
        <taxon>Bacteria</taxon>
        <taxon>Pseudomonadati</taxon>
        <taxon>Verrucomicrobiota</taxon>
        <taxon>Opitutia</taxon>
        <taxon>Opitutales</taxon>
        <taxon>Opitutaceae</taxon>
        <taxon>Opitutus</taxon>
    </lineage>
</organism>
<dbReference type="EMBL" id="CP001032">
    <property type="protein sequence ID" value="ACB76093.1"/>
    <property type="molecule type" value="Genomic_DNA"/>
</dbReference>
<dbReference type="eggNOG" id="ENOG502Z7XW">
    <property type="taxonomic scope" value="Bacteria"/>
</dbReference>
<dbReference type="Pfam" id="PF11013">
    <property type="entry name" value="DUF2851"/>
    <property type="match status" value="1"/>
</dbReference>
<evidence type="ECO:0000313" key="2">
    <source>
        <dbReference type="Proteomes" id="UP000007013"/>
    </source>
</evidence>
<accession>B1ZX41</accession>
<dbReference type="STRING" id="452637.Oter_2812"/>
<keyword evidence="2" id="KW-1185">Reference proteome</keyword>
<protein>
    <recommendedName>
        <fullName evidence="3">DUF2851 domain-containing protein</fullName>
    </recommendedName>
</protein>
<dbReference type="OrthoDB" id="148404at2"/>
<dbReference type="AlphaFoldDB" id="B1ZX41"/>
<evidence type="ECO:0008006" key="3">
    <source>
        <dbReference type="Google" id="ProtNLM"/>
    </source>
</evidence>
<name>B1ZX41_OPITP</name>
<gene>
    <name evidence="1" type="ordered locus">Oter_2812</name>
</gene>
<proteinExistence type="predicted"/>
<dbReference type="KEGG" id="ote:Oter_2812"/>
<dbReference type="InterPro" id="IPR021272">
    <property type="entry name" value="DUF2851"/>
</dbReference>
<dbReference type="HOGENOM" id="CLU_643787_0_0_0"/>
<dbReference type="RefSeq" id="WP_012375628.1">
    <property type="nucleotide sequence ID" value="NC_010571.1"/>
</dbReference>
<sequence length="426" mass="47311">MNGSATAPVGNERHEAVAELQGLYGPFAFPEKLLQKIWLRGDFDRARAALSNGQRLTIVQTGRWNLLGGPDFRQARIRIGDGAETTGDVELHLHASDWIAHRHAEDPAYDDVMLHVVLFPPPAGHLTQGKRGEIPVLALLPLLYHDLEEYAAEEALETLANRPVSQIIELLGALPLGDRTTLLARHADERWRQKVHFARLRIQRLGWDDACHHLALEILGYRFNRAPMLRVATAHPLEEWAKPELAAETVYAAERAGWSLQGLRPANHPRRRLAQYAGWVQARPDWPTRLASLAQSLPAVVPGTPTAEVRWAFRLTGLRAAWQETVCANGVGGTRFDNLVCDGFLPMLAAGSELRSEPSGAVALRARQLWQHWFVGDLPPFLLRALRQIEVFSGRNQPACHGLAQGLLGWLIERERAEANSAGRGA</sequence>
<evidence type="ECO:0000313" key="1">
    <source>
        <dbReference type="EMBL" id="ACB76093.1"/>
    </source>
</evidence>
<reference evidence="1 2" key="1">
    <citation type="journal article" date="2011" name="J. Bacteriol.">
        <title>Genome sequence of the verrucomicrobium Opitutus terrae PB90-1, an abundant inhabitant of rice paddy soil ecosystems.</title>
        <authorList>
            <person name="van Passel M.W."/>
            <person name="Kant R."/>
            <person name="Palva A."/>
            <person name="Copeland A."/>
            <person name="Lucas S."/>
            <person name="Lapidus A."/>
            <person name="Glavina del Rio T."/>
            <person name="Pitluck S."/>
            <person name="Goltsman E."/>
            <person name="Clum A."/>
            <person name="Sun H."/>
            <person name="Schmutz J."/>
            <person name="Larimer F.W."/>
            <person name="Land M.L."/>
            <person name="Hauser L."/>
            <person name="Kyrpides N."/>
            <person name="Mikhailova N."/>
            <person name="Richardson P.P."/>
            <person name="Janssen P.H."/>
            <person name="de Vos W.M."/>
            <person name="Smidt H."/>
        </authorList>
    </citation>
    <scope>NUCLEOTIDE SEQUENCE [LARGE SCALE GENOMIC DNA]</scope>
    <source>
        <strain evidence="2">DSM 11246 / JCM 15787 / PB90-1</strain>
    </source>
</reference>
<dbReference type="Proteomes" id="UP000007013">
    <property type="component" value="Chromosome"/>
</dbReference>